<evidence type="ECO:0000256" key="1">
    <source>
        <dbReference type="ARBA" id="ARBA00022729"/>
    </source>
</evidence>
<dbReference type="InterPro" id="IPR015391">
    <property type="entry name" value="SurA_N"/>
</dbReference>
<name>A0A1W6BVR6_9BACT</name>
<keyword evidence="2" id="KW-0413">Isomerase</keyword>
<dbReference type="eggNOG" id="COG0760">
    <property type="taxonomic scope" value="Bacteria"/>
</dbReference>
<dbReference type="KEGG" id="ccun:CCUN_0536"/>
<dbReference type="STRING" id="1121267.CCUN_0536"/>
<keyword evidence="2" id="KW-0697">Rotamase</keyword>
<evidence type="ECO:0000313" key="6">
    <source>
        <dbReference type="EMBL" id="ARJ56174.1"/>
    </source>
</evidence>
<feature type="chain" id="PRO_5010882694" evidence="3">
    <location>
        <begin position="18"/>
        <end position="272"/>
    </location>
</feature>
<dbReference type="EMBL" id="CP020867">
    <property type="protein sequence ID" value="ARJ56174.1"/>
    <property type="molecule type" value="Genomic_DNA"/>
</dbReference>
<keyword evidence="1 3" id="KW-0732">Signal</keyword>
<evidence type="ECO:0000259" key="5">
    <source>
        <dbReference type="Pfam" id="PF22506"/>
    </source>
</evidence>
<dbReference type="InterPro" id="IPR050280">
    <property type="entry name" value="OMP_Chaperone_SurA"/>
</dbReference>
<feature type="signal peptide" evidence="3">
    <location>
        <begin position="1"/>
        <end position="17"/>
    </location>
</feature>
<dbReference type="GO" id="GO:0003755">
    <property type="term" value="F:peptidyl-prolyl cis-trans isomerase activity"/>
    <property type="evidence" value="ECO:0007669"/>
    <property type="project" value="UniProtKB-KW"/>
</dbReference>
<feature type="domain" description="SurA N-terminal" evidence="4">
    <location>
        <begin position="48"/>
        <end position="117"/>
    </location>
</feature>
<reference evidence="6 7" key="1">
    <citation type="submission" date="2017-04" db="EMBL/GenBank/DDBJ databases">
        <title>Complete genome sequence of the Campylobacter cuniculorum type strain LMG24588.</title>
        <authorList>
            <person name="Miller W.G."/>
            <person name="Yee E."/>
            <person name="Revez J."/>
            <person name="Bono J.L."/>
            <person name="Rossi M."/>
        </authorList>
    </citation>
    <scope>NUCLEOTIDE SEQUENCE [LARGE SCALE GENOMIC DNA]</scope>
    <source>
        <strain evidence="6 7">LMG 24588</strain>
    </source>
</reference>
<evidence type="ECO:0000313" key="7">
    <source>
        <dbReference type="Proteomes" id="UP000192902"/>
    </source>
</evidence>
<sequence length="272" mass="31728">MKKFWIFLFFCANLANATLTNSIAVVVNKEPITSYDIQQTMKILNLSREQALNVLINEKIEISQIKQFEISVNDLEVDEGIKKMMAQGGMSLEQFRANLKAKGQSYESFRANFRKDLEKRKLYEKIANSNKTDFSEDGAKKFFEQNRNKFVFYANINVNIYSSQDAKILENLKNTKHTKLKAHNVNLNPNNADPRLLALLSQIEIGDFSPVLNSRDGYELYEVKSKSNQQNVEYEQIKNEVLNAYINEQRQNYIQDYFEKLRSKVSIEYLDR</sequence>
<dbReference type="OrthoDB" id="5345137at2"/>
<dbReference type="RefSeq" id="WP_027306371.1">
    <property type="nucleotide sequence ID" value="NZ_CP020867.1"/>
</dbReference>
<protein>
    <submittedName>
        <fullName evidence="6">Uncharacterized protein</fullName>
    </submittedName>
</protein>
<evidence type="ECO:0000259" key="4">
    <source>
        <dbReference type="Pfam" id="PF09312"/>
    </source>
</evidence>
<dbReference type="AlphaFoldDB" id="A0A1W6BVR6"/>
<dbReference type="InterPro" id="IPR055131">
    <property type="entry name" value="Cj1289-like_C"/>
</dbReference>
<gene>
    <name evidence="6" type="ORF">CCUN_0536</name>
</gene>
<dbReference type="Gene3D" id="3.10.50.40">
    <property type="match status" value="1"/>
</dbReference>
<feature type="domain" description="Cj1289-like C-terminal" evidence="5">
    <location>
        <begin position="136"/>
        <end position="226"/>
    </location>
</feature>
<evidence type="ECO:0000256" key="2">
    <source>
        <dbReference type="ARBA" id="ARBA00023110"/>
    </source>
</evidence>
<proteinExistence type="predicted"/>
<dbReference type="InterPro" id="IPR046357">
    <property type="entry name" value="PPIase_dom_sf"/>
</dbReference>
<evidence type="ECO:0000256" key="3">
    <source>
        <dbReference type="SAM" id="SignalP"/>
    </source>
</evidence>
<dbReference type="SUPFAM" id="SSF109998">
    <property type="entry name" value="Triger factor/SurA peptide-binding domain-like"/>
    <property type="match status" value="1"/>
</dbReference>
<dbReference type="InterPro" id="IPR027304">
    <property type="entry name" value="Trigger_fact/SurA_dom_sf"/>
</dbReference>
<dbReference type="Gene3D" id="1.10.4030.10">
    <property type="entry name" value="Porin chaperone SurA, peptide-binding domain"/>
    <property type="match status" value="1"/>
</dbReference>
<dbReference type="Pfam" id="PF09312">
    <property type="entry name" value="SurA_N"/>
    <property type="match status" value="1"/>
</dbReference>
<dbReference type="PANTHER" id="PTHR47637:SF1">
    <property type="entry name" value="CHAPERONE SURA"/>
    <property type="match status" value="1"/>
</dbReference>
<dbReference type="Pfam" id="PF22506">
    <property type="entry name" value="Cj1289-like_C"/>
    <property type="match status" value="1"/>
</dbReference>
<dbReference type="Proteomes" id="UP000192902">
    <property type="component" value="Chromosome"/>
</dbReference>
<accession>A0A1W6BVR6</accession>
<dbReference type="PANTHER" id="PTHR47637">
    <property type="entry name" value="CHAPERONE SURA"/>
    <property type="match status" value="1"/>
</dbReference>
<organism evidence="6 7">
    <name type="scientific">Campylobacter cuniculorum DSM 23162 = LMG 24588</name>
    <dbReference type="NCBI Taxonomy" id="1121267"/>
    <lineage>
        <taxon>Bacteria</taxon>
        <taxon>Pseudomonadati</taxon>
        <taxon>Campylobacterota</taxon>
        <taxon>Epsilonproteobacteria</taxon>
        <taxon>Campylobacterales</taxon>
        <taxon>Campylobacteraceae</taxon>
        <taxon>Campylobacter</taxon>
    </lineage>
</organism>